<dbReference type="Gene3D" id="3.30.70.100">
    <property type="match status" value="1"/>
</dbReference>
<dbReference type="PROSITE" id="PS50846">
    <property type="entry name" value="HMA_2"/>
    <property type="match status" value="1"/>
</dbReference>
<keyword evidence="2" id="KW-0488">Methylation</keyword>
<dbReference type="AlphaFoldDB" id="A0A103YDJ5"/>
<keyword evidence="5" id="KW-0636">Prenylation</keyword>
<gene>
    <name evidence="9" type="ORF">Ccrd_014521</name>
</gene>
<feature type="compositionally biased region" description="Basic and acidic residues" evidence="7">
    <location>
        <begin position="146"/>
        <end position="169"/>
    </location>
</feature>
<dbReference type="OMA" id="ICHTEIV"/>
<keyword evidence="10" id="KW-1185">Reference proteome</keyword>
<feature type="compositionally biased region" description="Basic and acidic residues" evidence="7">
    <location>
        <begin position="128"/>
        <end position="137"/>
    </location>
</feature>
<dbReference type="STRING" id="59895.A0A103YDJ5"/>
<dbReference type="Gramene" id="KVI07122">
    <property type="protein sequence ID" value="KVI07122"/>
    <property type="gene ID" value="Ccrd_014521"/>
</dbReference>
<feature type="domain" description="HMA" evidence="8">
    <location>
        <begin position="58"/>
        <end position="125"/>
    </location>
</feature>
<evidence type="ECO:0000256" key="7">
    <source>
        <dbReference type="SAM" id="MobiDB-lite"/>
    </source>
</evidence>
<evidence type="ECO:0000256" key="1">
    <source>
        <dbReference type="ARBA" id="ARBA00004170"/>
    </source>
</evidence>
<proteinExistence type="inferred from homology"/>
<reference evidence="9 10" key="1">
    <citation type="journal article" date="2016" name="Sci. Rep.">
        <title>The genome sequence of the outbreeding globe artichoke constructed de novo incorporating a phase-aware low-pass sequencing strategy of F1 progeny.</title>
        <authorList>
            <person name="Scaglione D."/>
            <person name="Reyes-Chin-Wo S."/>
            <person name="Acquadro A."/>
            <person name="Froenicke L."/>
            <person name="Portis E."/>
            <person name="Beitel C."/>
            <person name="Tirone M."/>
            <person name="Mauro R."/>
            <person name="Lo Monaco A."/>
            <person name="Mauromicale G."/>
            <person name="Faccioli P."/>
            <person name="Cattivelli L."/>
            <person name="Rieseberg L."/>
            <person name="Michelmore R."/>
            <person name="Lanteri S."/>
        </authorList>
    </citation>
    <scope>NUCLEOTIDE SEQUENCE [LARGE SCALE GENOMIC DNA]</scope>
    <source>
        <strain evidence="9">2C</strain>
    </source>
</reference>
<evidence type="ECO:0000259" key="8">
    <source>
        <dbReference type="PROSITE" id="PS50846"/>
    </source>
</evidence>
<keyword evidence="3" id="KW-0479">Metal-binding</keyword>
<dbReference type="Proteomes" id="UP000243975">
    <property type="component" value="Unassembled WGS sequence"/>
</dbReference>
<evidence type="ECO:0000256" key="3">
    <source>
        <dbReference type="ARBA" id="ARBA00022723"/>
    </source>
</evidence>
<dbReference type="EMBL" id="LEKV01001519">
    <property type="protein sequence ID" value="KVI07122.1"/>
    <property type="molecule type" value="Genomic_DNA"/>
</dbReference>
<comment type="subcellular location">
    <subcellularLocation>
        <location evidence="1">Membrane</location>
        <topology evidence="1">Peripheral membrane protein</topology>
    </subcellularLocation>
</comment>
<evidence type="ECO:0000313" key="10">
    <source>
        <dbReference type="Proteomes" id="UP000243975"/>
    </source>
</evidence>
<evidence type="ECO:0000256" key="6">
    <source>
        <dbReference type="ARBA" id="ARBA00024045"/>
    </source>
</evidence>
<accession>A0A103YDJ5</accession>
<dbReference type="InterPro" id="IPR036163">
    <property type="entry name" value="HMA_dom_sf"/>
</dbReference>
<evidence type="ECO:0000256" key="5">
    <source>
        <dbReference type="ARBA" id="ARBA00023289"/>
    </source>
</evidence>
<dbReference type="SUPFAM" id="SSF55008">
    <property type="entry name" value="HMA, heavy metal-associated domain"/>
    <property type="match status" value="1"/>
</dbReference>
<evidence type="ECO:0000313" key="9">
    <source>
        <dbReference type="EMBL" id="KVI07122.1"/>
    </source>
</evidence>
<feature type="region of interest" description="Disordered" evidence="7">
    <location>
        <begin position="124"/>
        <end position="169"/>
    </location>
</feature>
<sequence>MHGGQKVSREQVSAIIVAASTSRKLHLTIYVVNTVGYLAPPYRNSLESLHFQHIKNNMKKVVLKLDFLDERVKQKAMKNVSSLPGVDSIAMDMKDKKLTVTGDVDPVTVVSKLRKICHTEIVSVGPSKEPEKKKEDGGAGGGGGGGDKKKEDEKKKADEKKKEEEKKKAEEAWKHLYQHQPYPYYNYQQQQQPYYQYNHPPTPYYSKVVHDETPNCVIC</sequence>
<keyword evidence="4" id="KW-0449">Lipoprotein</keyword>
<dbReference type="InterPro" id="IPR051863">
    <property type="entry name" value="HIPP"/>
</dbReference>
<organism evidence="9 10">
    <name type="scientific">Cynara cardunculus var. scolymus</name>
    <name type="common">Globe artichoke</name>
    <name type="synonym">Cynara scolymus</name>
    <dbReference type="NCBI Taxonomy" id="59895"/>
    <lineage>
        <taxon>Eukaryota</taxon>
        <taxon>Viridiplantae</taxon>
        <taxon>Streptophyta</taxon>
        <taxon>Embryophyta</taxon>
        <taxon>Tracheophyta</taxon>
        <taxon>Spermatophyta</taxon>
        <taxon>Magnoliopsida</taxon>
        <taxon>eudicotyledons</taxon>
        <taxon>Gunneridae</taxon>
        <taxon>Pentapetalae</taxon>
        <taxon>asterids</taxon>
        <taxon>campanulids</taxon>
        <taxon>Asterales</taxon>
        <taxon>Asteraceae</taxon>
        <taxon>Carduoideae</taxon>
        <taxon>Cardueae</taxon>
        <taxon>Carduinae</taxon>
        <taxon>Cynara</taxon>
    </lineage>
</organism>
<name>A0A103YDJ5_CYNCS</name>
<protein>
    <submittedName>
        <fullName evidence="9">Heavy metal-associated domain, HMA</fullName>
    </submittedName>
</protein>
<dbReference type="PANTHER" id="PTHR45811:SF49">
    <property type="entry name" value="OS04G0667600 PROTEIN"/>
    <property type="match status" value="1"/>
</dbReference>
<comment type="caution">
    <text evidence="9">The sequence shown here is derived from an EMBL/GenBank/DDBJ whole genome shotgun (WGS) entry which is preliminary data.</text>
</comment>
<dbReference type="GO" id="GO:0046872">
    <property type="term" value="F:metal ion binding"/>
    <property type="evidence" value="ECO:0007669"/>
    <property type="project" value="UniProtKB-KW"/>
</dbReference>
<dbReference type="GO" id="GO:0016020">
    <property type="term" value="C:membrane"/>
    <property type="evidence" value="ECO:0007669"/>
    <property type="project" value="UniProtKB-SubCell"/>
</dbReference>
<evidence type="ECO:0000256" key="2">
    <source>
        <dbReference type="ARBA" id="ARBA00022481"/>
    </source>
</evidence>
<dbReference type="Pfam" id="PF00403">
    <property type="entry name" value="HMA"/>
    <property type="match status" value="1"/>
</dbReference>
<evidence type="ECO:0000256" key="4">
    <source>
        <dbReference type="ARBA" id="ARBA00023288"/>
    </source>
</evidence>
<dbReference type="InterPro" id="IPR006121">
    <property type="entry name" value="HMA_dom"/>
</dbReference>
<comment type="similarity">
    <text evidence="6">Belongs to the HIPP family.</text>
</comment>
<dbReference type="GO" id="GO:0009626">
    <property type="term" value="P:plant-type hypersensitive response"/>
    <property type="evidence" value="ECO:0007669"/>
    <property type="project" value="UniProtKB-KW"/>
</dbReference>
<dbReference type="PANTHER" id="PTHR45811">
    <property type="entry name" value="COPPER TRANSPORT PROTEIN FAMILY-RELATED"/>
    <property type="match status" value="1"/>
</dbReference>